<protein>
    <recommendedName>
        <fullName evidence="2">ATPase AAA-type core domain-containing protein</fullName>
    </recommendedName>
</protein>
<name>A0A0F8ZFC9_9ZZZZ</name>
<organism evidence="1">
    <name type="scientific">marine sediment metagenome</name>
    <dbReference type="NCBI Taxonomy" id="412755"/>
    <lineage>
        <taxon>unclassified sequences</taxon>
        <taxon>metagenomes</taxon>
        <taxon>ecological metagenomes</taxon>
    </lineage>
</organism>
<dbReference type="EMBL" id="LAZR01048207">
    <property type="protein sequence ID" value="KKK92443.1"/>
    <property type="molecule type" value="Genomic_DNA"/>
</dbReference>
<proteinExistence type="predicted"/>
<dbReference type="SUPFAM" id="SSF52540">
    <property type="entry name" value="P-loop containing nucleoside triphosphate hydrolases"/>
    <property type="match status" value="1"/>
</dbReference>
<dbReference type="InterPro" id="IPR027417">
    <property type="entry name" value="P-loop_NTPase"/>
</dbReference>
<dbReference type="InterPro" id="IPR025662">
    <property type="entry name" value="Sigma_54_int_dom_ATP-bd_1"/>
</dbReference>
<accession>A0A0F8ZFC9</accession>
<dbReference type="PROSITE" id="PS00675">
    <property type="entry name" value="SIGMA54_INTERACT_1"/>
    <property type="match status" value="1"/>
</dbReference>
<comment type="caution">
    <text evidence="1">The sequence shown here is derived from an EMBL/GenBank/DDBJ whole genome shotgun (WGS) entry which is preliminary data.</text>
</comment>
<gene>
    <name evidence="1" type="ORF">LCGC14_2702870</name>
</gene>
<evidence type="ECO:0000313" key="1">
    <source>
        <dbReference type="EMBL" id="KKK92443.1"/>
    </source>
</evidence>
<dbReference type="AlphaFoldDB" id="A0A0F8ZFC9"/>
<reference evidence="1" key="1">
    <citation type="journal article" date="2015" name="Nature">
        <title>Complex archaea that bridge the gap between prokaryotes and eukaryotes.</title>
        <authorList>
            <person name="Spang A."/>
            <person name="Saw J.H."/>
            <person name="Jorgensen S.L."/>
            <person name="Zaremba-Niedzwiedzka K."/>
            <person name="Martijn J."/>
            <person name="Lind A.E."/>
            <person name="van Eijk R."/>
            <person name="Schleper C."/>
            <person name="Guy L."/>
            <person name="Ettema T.J."/>
        </authorList>
    </citation>
    <scope>NUCLEOTIDE SEQUENCE</scope>
</reference>
<dbReference type="Gene3D" id="3.40.50.300">
    <property type="entry name" value="P-loop containing nucleotide triphosphate hydrolases"/>
    <property type="match status" value="1"/>
</dbReference>
<sequence>MEQEYLIDNLLKPEIKKIKNAVTKRDRDYVMVIDGEEGSGKSVLAQQIAKSLDSRFNIDNICFNADQFIARLKGSPKNSCIILDEAYSSANSRASLTEVNRSLIGVATEMRQRNLYVIIVIPSFFDLDKYFALWRCRSLIHVYFANDGSRGRYLLFPKTSKKYLYLMGKKFYDYSKPKSPYPPCSFTNTYTVDEQEYRSRKALAFKKRVVSNLAKRWKQQRDALVNELYNNFLIV</sequence>
<evidence type="ECO:0008006" key="2">
    <source>
        <dbReference type="Google" id="ProtNLM"/>
    </source>
</evidence>